<keyword evidence="3" id="KW-1185">Reference proteome</keyword>
<evidence type="ECO:0000259" key="1">
    <source>
        <dbReference type="Pfam" id="PF18477"/>
    </source>
</evidence>
<accession>A0A3A6QCB5</accession>
<sequence length="127" mass="13520">MVVVGLDTNALMMPVECDIRVFDELDRLFGPTAELVVPSAVIEELDSLAGGHSEAATAASVGKDLAGRCRVVETNVSYADDAIVELATDGELDYVVTNDAPLRDRLRSHGVHVVSRQGETTLGIRSP</sequence>
<dbReference type="Proteomes" id="UP000276588">
    <property type="component" value="Unassembled WGS sequence"/>
</dbReference>
<dbReference type="InterPro" id="IPR029060">
    <property type="entry name" value="PIN-like_dom_sf"/>
</dbReference>
<dbReference type="SUPFAM" id="SSF88723">
    <property type="entry name" value="PIN domain-like"/>
    <property type="match status" value="1"/>
</dbReference>
<evidence type="ECO:0000313" key="3">
    <source>
        <dbReference type="Proteomes" id="UP000276588"/>
    </source>
</evidence>
<dbReference type="CDD" id="cd09879">
    <property type="entry name" value="PIN_VapC_AF0591-like"/>
    <property type="match status" value="1"/>
</dbReference>
<dbReference type="AlphaFoldDB" id="A0A3A6QCB5"/>
<evidence type="ECO:0000313" key="2">
    <source>
        <dbReference type="EMBL" id="RJX44464.1"/>
    </source>
</evidence>
<name>A0A3A6QCB5_9EURY</name>
<dbReference type="EMBL" id="QKNY01000004">
    <property type="protein sequence ID" value="RJX44464.1"/>
    <property type="molecule type" value="Genomic_DNA"/>
</dbReference>
<proteinExistence type="predicted"/>
<reference evidence="2 3" key="1">
    <citation type="submission" date="2018-06" db="EMBL/GenBank/DDBJ databases">
        <title>Halonotius sp. F13-13 a new haloarchaeeon isolated from a solar saltern from Isla Cristina, Huelva, Spain.</title>
        <authorList>
            <person name="Duran-Viseras A."/>
            <person name="Sanchez-Porro C."/>
            <person name="Ventosa A."/>
        </authorList>
    </citation>
    <scope>NUCLEOTIDE SEQUENCE [LARGE SCALE GENOMIC DNA]</scope>
    <source>
        <strain evidence="2 3">F13-13</strain>
    </source>
</reference>
<comment type="caution">
    <text evidence="2">The sequence shown here is derived from an EMBL/GenBank/DDBJ whole genome shotgun (WGS) entry which is preliminary data.</text>
</comment>
<organism evidence="2 3">
    <name type="scientific">Halonotius aquaticus</name>
    <dbReference type="NCBI Taxonomy" id="2216978"/>
    <lineage>
        <taxon>Archaea</taxon>
        <taxon>Methanobacteriati</taxon>
        <taxon>Methanobacteriota</taxon>
        <taxon>Stenosarchaea group</taxon>
        <taxon>Halobacteria</taxon>
        <taxon>Halobacteriales</taxon>
        <taxon>Haloferacaceae</taxon>
        <taxon>Halonotius</taxon>
    </lineage>
</organism>
<gene>
    <name evidence="2" type="ORF">DM826_02295</name>
</gene>
<dbReference type="RefSeq" id="WP_120100995.1">
    <property type="nucleotide sequence ID" value="NZ_QKNY01000004.1"/>
</dbReference>
<dbReference type="Pfam" id="PF18477">
    <property type="entry name" value="PIN_9"/>
    <property type="match status" value="1"/>
</dbReference>
<dbReference type="Gene3D" id="3.40.50.1010">
    <property type="entry name" value="5'-nuclease"/>
    <property type="match status" value="1"/>
</dbReference>
<dbReference type="InterPro" id="IPR041120">
    <property type="entry name" value="PIN_9"/>
</dbReference>
<feature type="domain" description="VapC9 PIN-like" evidence="1">
    <location>
        <begin position="6"/>
        <end position="115"/>
    </location>
</feature>
<protein>
    <submittedName>
        <fullName evidence="2">Twitching motility protein PilT</fullName>
    </submittedName>
</protein>